<accession>A0AAV9DPJ8</accession>
<evidence type="ECO:0000256" key="3">
    <source>
        <dbReference type="ARBA" id="ARBA00022821"/>
    </source>
</evidence>
<dbReference type="PANTHER" id="PTHR36766:SF70">
    <property type="entry name" value="DISEASE RESISTANCE PROTEIN RGA4"/>
    <property type="match status" value="1"/>
</dbReference>
<dbReference type="SUPFAM" id="SSF52058">
    <property type="entry name" value="L domain-like"/>
    <property type="match status" value="1"/>
</dbReference>
<keyword evidence="3" id="KW-0611">Plant defense</keyword>
<dbReference type="Gene3D" id="1.10.10.10">
    <property type="entry name" value="Winged helix-like DNA-binding domain superfamily/Winged helix DNA-binding domain"/>
    <property type="match status" value="1"/>
</dbReference>
<evidence type="ECO:0000313" key="9">
    <source>
        <dbReference type="Proteomes" id="UP001180020"/>
    </source>
</evidence>
<organism evidence="8 9">
    <name type="scientific">Acorus calamus</name>
    <name type="common">Sweet flag</name>
    <dbReference type="NCBI Taxonomy" id="4465"/>
    <lineage>
        <taxon>Eukaryota</taxon>
        <taxon>Viridiplantae</taxon>
        <taxon>Streptophyta</taxon>
        <taxon>Embryophyta</taxon>
        <taxon>Tracheophyta</taxon>
        <taxon>Spermatophyta</taxon>
        <taxon>Magnoliopsida</taxon>
        <taxon>Liliopsida</taxon>
        <taxon>Acoraceae</taxon>
        <taxon>Acorus</taxon>
    </lineage>
</organism>
<dbReference type="InterPro" id="IPR002182">
    <property type="entry name" value="NB-ARC"/>
</dbReference>
<dbReference type="InterPro" id="IPR027417">
    <property type="entry name" value="P-loop_NTPase"/>
</dbReference>
<evidence type="ECO:0000259" key="5">
    <source>
        <dbReference type="Pfam" id="PF00931"/>
    </source>
</evidence>
<evidence type="ECO:0000259" key="7">
    <source>
        <dbReference type="Pfam" id="PF23598"/>
    </source>
</evidence>
<dbReference type="Pfam" id="PF00931">
    <property type="entry name" value="NB-ARC"/>
    <property type="match status" value="1"/>
</dbReference>
<dbReference type="FunFam" id="3.40.50.300:FF:001091">
    <property type="entry name" value="Probable disease resistance protein At1g61300"/>
    <property type="match status" value="1"/>
</dbReference>
<dbReference type="Pfam" id="PF23598">
    <property type="entry name" value="LRR_14"/>
    <property type="match status" value="1"/>
</dbReference>
<dbReference type="GO" id="GO:0043531">
    <property type="term" value="F:ADP binding"/>
    <property type="evidence" value="ECO:0007669"/>
    <property type="project" value="InterPro"/>
</dbReference>
<keyword evidence="9" id="KW-1185">Reference proteome</keyword>
<comment type="caution">
    <text evidence="8">The sequence shown here is derived from an EMBL/GenBank/DDBJ whole genome shotgun (WGS) entry which is preliminary data.</text>
</comment>
<dbReference type="GO" id="GO:0042742">
    <property type="term" value="P:defense response to bacterium"/>
    <property type="evidence" value="ECO:0007669"/>
    <property type="project" value="UniProtKB-ARBA"/>
</dbReference>
<feature type="domain" description="Disease resistance protein winged helix" evidence="6">
    <location>
        <begin position="246"/>
        <end position="311"/>
    </location>
</feature>
<sequence length="888" mass="102101">MDNRKKSRVFAITGMGGIGKTTLAQKIFHHEKIDTHFKTKIWVCVSQEFVGNELLRRIIRQAGNGSIGEQGSKSELQRDLKQVLGKRPFLLVLDDAWSGRLWEDFLRVPLEGCSKRSRVLVTTRNEDIATAKMDAYHCHKVKLLSPKDGWLLLKKVVYRNREMENTEMLREVGMKIVEQCNGLPLAIKTVGGVLKTKNKSKEAWERVLHSEAWKFSELPDDIMPALLFSYDDMPPHLKQCFLYCSLFPEDFEFSESLIKQMWIAEGFVKEEEGYFEEMADDYFRELVVRSFLHLENHFYNVTIYKMHDMLRALGLYLTRHERFLRELHGLEAASIMPRRLSVIGSRLEEIPEVVKKQKCLRTLLLFDNPLNKKVEEDVFHKLKCIRVLDLSKSNIETLPDSIKNLIHLKFLNLSSTPLKILPDSVCQLWNLQTLNLRFCQGLKKLPSGISQLTNLRHLDLEFTGVKRIPMGIEKLKNLRALHGLVFDVALRDLPRLRSLILYGLELINHGEKAKLAELKNKMHLESVHLICKRSNSFGVFLSEAEDLRRIEEIYEALSLPSSVTSLVITGFFGRMLPQWTFSSSSSNLSYLQLCRCINIHCLPMLGQLPHLRILDIQSTKMIKKIGPEFLFGENANRRRGAFLKLEALYFCDMAKWEEWSYTFDGDDDEEERVQIMPRLSKLSLQNCPYLKSLPEDLLNHATNLRELHVDKACSLTSIKNFTSVAELNISSNDSLQLVANFPSLGSLKIYCCRALEEVDNIGGPGGLKYLEFNDSSISALPEWFKCMMTSGTTSSVQARLYLMVSRDFLRQFVPYNGLYWPFIKSFPRVDAESSFFDLYFSYVKSPFHFESNFETGINNDPTSDSDVKEDSSDSDGNDSEDDDHPPPS</sequence>
<dbReference type="PANTHER" id="PTHR36766">
    <property type="entry name" value="PLANT BROAD-SPECTRUM MILDEW RESISTANCE PROTEIN RPW8"/>
    <property type="match status" value="1"/>
</dbReference>
<evidence type="ECO:0000256" key="1">
    <source>
        <dbReference type="ARBA" id="ARBA00022614"/>
    </source>
</evidence>
<dbReference type="Gene3D" id="1.10.8.430">
    <property type="entry name" value="Helical domain of apoptotic protease-activating factors"/>
    <property type="match status" value="1"/>
</dbReference>
<feature type="compositionally biased region" description="Acidic residues" evidence="4">
    <location>
        <begin position="872"/>
        <end position="888"/>
    </location>
</feature>
<dbReference type="InterPro" id="IPR058922">
    <property type="entry name" value="WHD_DRP"/>
</dbReference>
<evidence type="ECO:0000313" key="8">
    <source>
        <dbReference type="EMBL" id="KAK1303065.1"/>
    </source>
</evidence>
<dbReference type="SMART" id="SM00369">
    <property type="entry name" value="LRR_TYP"/>
    <property type="match status" value="4"/>
</dbReference>
<dbReference type="Gene3D" id="3.80.10.10">
    <property type="entry name" value="Ribonuclease Inhibitor"/>
    <property type="match status" value="2"/>
</dbReference>
<protein>
    <submittedName>
        <fullName evidence="8">Disease resistance RPP13-like protein 1</fullName>
    </submittedName>
</protein>
<dbReference type="AlphaFoldDB" id="A0AAV9DPJ8"/>
<proteinExistence type="predicted"/>
<feature type="region of interest" description="Disordered" evidence="4">
    <location>
        <begin position="855"/>
        <end position="888"/>
    </location>
</feature>
<dbReference type="EMBL" id="JAUJYO010000012">
    <property type="protein sequence ID" value="KAK1303065.1"/>
    <property type="molecule type" value="Genomic_DNA"/>
</dbReference>
<dbReference type="Proteomes" id="UP001180020">
    <property type="component" value="Unassembled WGS sequence"/>
</dbReference>
<dbReference type="SUPFAM" id="SSF52540">
    <property type="entry name" value="P-loop containing nucleoside triphosphate hydrolases"/>
    <property type="match status" value="1"/>
</dbReference>
<dbReference type="InterPro" id="IPR042197">
    <property type="entry name" value="Apaf_helical"/>
</dbReference>
<dbReference type="GO" id="GO:0009626">
    <property type="term" value="P:plant-type hypersensitive response"/>
    <property type="evidence" value="ECO:0007669"/>
    <property type="project" value="UniProtKB-ARBA"/>
</dbReference>
<gene>
    <name evidence="8" type="primary">RPPL1</name>
    <name evidence="8" type="ORF">QJS10_CPB12g01415</name>
</gene>
<dbReference type="Pfam" id="PF23559">
    <property type="entry name" value="WHD_DRP"/>
    <property type="match status" value="1"/>
</dbReference>
<dbReference type="InterPro" id="IPR055414">
    <property type="entry name" value="LRR_R13L4/SHOC2-like"/>
</dbReference>
<feature type="domain" description="Disease resistance R13L4/SHOC-2-like LRR" evidence="7">
    <location>
        <begin position="378"/>
        <end position="716"/>
    </location>
</feature>
<dbReference type="PRINTS" id="PR00364">
    <property type="entry name" value="DISEASERSIST"/>
</dbReference>
<dbReference type="FunFam" id="1.10.10.10:FF:000322">
    <property type="entry name" value="Probable disease resistance protein At1g63360"/>
    <property type="match status" value="1"/>
</dbReference>
<evidence type="ECO:0000256" key="4">
    <source>
        <dbReference type="SAM" id="MobiDB-lite"/>
    </source>
</evidence>
<dbReference type="Gene3D" id="3.40.50.300">
    <property type="entry name" value="P-loop containing nucleotide triphosphate hydrolases"/>
    <property type="match status" value="1"/>
</dbReference>
<dbReference type="InterPro" id="IPR003591">
    <property type="entry name" value="Leu-rich_rpt_typical-subtyp"/>
</dbReference>
<keyword evidence="2" id="KW-0677">Repeat</keyword>
<dbReference type="GO" id="GO:0002758">
    <property type="term" value="P:innate immune response-activating signaling pathway"/>
    <property type="evidence" value="ECO:0007669"/>
    <property type="project" value="UniProtKB-ARBA"/>
</dbReference>
<evidence type="ECO:0000256" key="2">
    <source>
        <dbReference type="ARBA" id="ARBA00022737"/>
    </source>
</evidence>
<name>A0AAV9DPJ8_ACOCL</name>
<feature type="domain" description="NB-ARC" evidence="5">
    <location>
        <begin position="6"/>
        <end position="161"/>
    </location>
</feature>
<keyword evidence="1" id="KW-0433">Leucine-rich repeat</keyword>
<dbReference type="InterPro" id="IPR036388">
    <property type="entry name" value="WH-like_DNA-bd_sf"/>
</dbReference>
<evidence type="ECO:0000259" key="6">
    <source>
        <dbReference type="Pfam" id="PF23559"/>
    </source>
</evidence>
<reference evidence="8" key="2">
    <citation type="submission" date="2023-06" db="EMBL/GenBank/DDBJ databases">
        <authorList>
            <person name="Ma L."/>
            <person name="Liu K.-W."/>
            <person name="Li Z."/>
            <person name="Hsiao Y.-Y."/>
            <person name="Qi Y."/>
            <person name="Fu T."/>
            <person name="Tang G."/>
            <person name="Zhang D."/>
            <person name="Sun W.-H."/>
            <person name="Liu D.-K."/>
            <person name="Li Y."/>
            <person name="Chen G.-Z."/>
            <person name="Liu X.-D."/>
            <person name="Liao X.-Y."/>
            <person name="Jiang Y.-T."/>
            <person name="Yu X."/>
            <person name="Hao Y."/>
            <person name="Huang J."/>
            <person name="Zhao X.-W."/>
            <person name="Ke S."/>
            <person name="Chen Y.-Y."/>
            <person name="Wu W.-L."/>
            <person name="Hsu J.-L."/>
            <person name="Lin Y.-F."/>
            <person name="Huang M.-D."/>
            <person name="Li C.-Y."/>
            <person name="Huang L."/>
            <person name="Wang Z.-W."/>
            <person name="Zhao X."/>
            <person name="Zhong W.-Y."/>
            <person name="Peng D.-H."/>
            <person name="Ahmad S."/>
            <person name="Lan S."/>
            <person name="Zhang J.-S."/>
            <person name="Tsai W.-C."/>
            <person name="Van De Peer Y."/>
            <person name="Liu Z.-J."/>
        </authorList>
    </citation>
    <scope>NUCLEOTIDE SEQUENCE</scope>
    <source>
        <strain evidence="8">CP</strain>
        <tissue evidence="8">Leaves</tissue>
    </source>
</reference>
<reference evidence="8" key="1">
    <citation type="journal article" date="2023" name="Nat. Commun.">
        <title>Diploid and tetraploid genomes of Acorus and the evolution of monocots.</title>
        <authorList>
            <person name="Ma L."/>
            <person name="Liu K.W."/>
            <person name="Li Z."/>
            <person name="Hsiao Y.Y."/>
            <person name="Qi Y."/>
            <person name="Fu T."/>
            <person name="Tang G.D."/>
            <person name="Zhang D."/>
            <person name="Sun W.H."/>
            <person name="Liu D.K."/>
            <person name="Li Y."/>
            <person name="Chen G.Z."/>
            <person name="Liu X.D."/>
            <person name="Liao X.Y."/>
            <person name="Jiang Y.T."/>
            <person name="Yu X."/>
            <person name="Hao Y."/>
            <person name="Huang J."/>
            <person name="Zhao X.W."/>
            <person name="Ke S."/>
            <person name="Chen Y.Y."/>
            <person name="Wu W.L."/>
            <person name="Hsu J.L."/>
            <person name="Lin Y.F."/>
            <person name="Huang M.D."/>
            <person name="Li C.Y."/>
            <person name="Huang L."/>
            <person name="Wang Z.W."/>
            <person name="Zhao X."/>
            <person name="Zhong W.Y."/>
            <person name="Peng D.H."/>
            <person name="Ahmad S."/>
            <person name="Lan S."/>
            <person name="Zhang J.S."/>
            <person name="Tsai W.C."/>
            <person name="Van de Peer Y."/>
            <person name="Liu Z.J."/>
        </authorList>
    </citation>
    <scope>NUCLEOTIDE SEQUENCE</scope>
    <source>
        <strain evidence="8">CP</strain>
    </source>
</reference>
<dbReference type="InterPro" id="IPR032675">
    <property type="entry name" value="LRR_dom_sf"/>
</dbReference>